<keyword evidence="2" id="KW-0472">Membrane</keyword>
<keyword evidence="2" id="KW-1133">Transmembrane helix</keyword>
<evidence type="ECO:0000313" key="3">
    <source>
        <dbReference type="EMBL" id="KAF3125711.1"/>
    </source>
</evidence>
<proteinExistence type="predicted"/>
<evidence type="ECO:0000256" key="1">
    <source>
        <dbReference type="SAM" id="MobiDB-lite"/>
    </source>
</evidence>
<evidence type="ECO:0000313" key="4">
    <source>
        <dbReference type="Proteomes" id="UP000480548"/>
    </source>
</evidence>
<feature type="transmembrane region" description="Helical" evidence="2">
    <location>
        <begin position="185"/>
        <end position="209"/>
    </location>
</feature>
<sequence length="455" mass="52579">MQSAVRLHKSLPSRGISLNQPITISTPSFTFPMPKWIENCVRFKLPLNINSSNIEICLPSPSSFRNTLVLITSPFKNIYFWIWLIYSFSSNGFKRFDSVILPQQFSQIYSFLLGSTELAAAIKSEILSRIHGNAALSWFFFFYGPELLPGGHNFFESLQYYDDWIETYKLGLLLLPELWGLLNRALYFCLQLVNLILKVIFIIALILPFTSFNFIVVRSLSPLLADLFHREFEGNFKIWESHIVEPLICWYISRSHIKKMVSNSGKVIDAGLYTYQERKPSAGIPWAFFIWFLIALFSSAMLMLAVLFAWDLSFFALPWCFFSVSYLFRGAHKRRTPVDSRLSESSGGDRDRMWAIGWMNGYREGQIQYRQKLYEMMGANGGSEDEDENQGHDIKNEDHKGDGIDHSRYFYDERSRYNGRFRPVVPNPRPPPQGSTLTNAALLQGDRSLWEGDKL</sequence>
<evidence type="ECO:0000256" key="2">
    <source>
        <dbReference type="SAM" id="Phobius"/>
    </source>
</evidence>
<comment type="caution">
    <text evidence="3">The sequence shown here is derived from an EMBL/GenBank/DDBJ whole genome shotgun (WGS) entry which is preliminary data.</text>
</comment>
<feature type="region of interest" description="Disordered" evidence="1">
    <location>
        <begin position="419"/>
        <end position="438"/>
    </location>
</feature>
<feature type="compositionally biased region" description="Basic and acidic residues" evidence="1">
    <location>
        <begin position="389"/>
        <end position="405"/>
    </location>
</feature>
<reference evidence="3 4" key="1">
    <citation type="submission" date="2019-06" db="EMBL/GenBank/DDBJ databases">
        <authorList>
            <person name="Palmer J.M."/>
        </authorList>
    </citation>
    <scope>NUCLEOTIDE SEQUENCE [LARGE SCALE GENOMIC DNA]</scope>
    <source>
        <strain evidence="3 4">TWF703</strain>
    </source>
</reference>
<feature type="region of interest" description="Disordered" evidence="1">
    <location>
        <begin position="379"/>
        <end position="405"/>
    </location>
</feature>
<protein>
    <submittedName>
        <fullName evidence="3">Uncharacterized protein</fullName>
    </submittedName>
</protein>
<accession>A0A7C8JM73</accession>
<feature type="transmembrane region" description="Helical" evidence="2">
    <location>
        <begin position="286"/>
        <end position="308"/>
    </location>
</feature>
<dbReference type="AlphaFoldDB" id="A0A7C8JM73"/>
<feature type="transmembrane region" description="Helical" evidence="2">
    <location>
        <begin position="314"/>
        <end position="331"/>
    </location>
</feature>
<gene>
    <name evidence="3" type="ORF">TWF703_010699</name>
</gene>
<dbReference type="Proteomes" id="UP000480548">
    <property type="component" value="Unassembled WGS sequence"/>
</dbReference>
<keyword evidence="2" id="KW-0812">Transmembrane</keyword>
<dbReference type="EMBL" id="WIQZ01000089">
    <property type="protein sequence ID" value="KAF3125711.1"/>
    <property type="molecule type" value="Genomic_DNA"/>
</dbReference>
<organism evidence="3 4">
    <name type="scientific">Orbilia oligospora</name>
    <name type="common">Nematode-trapping fungus</name>
    <name type="synonym">Arthrobotrys oligospora</name>
    <dbReference type="NCBI Taxonomy" id="2813651"/>
    <lineage>
        <taxon>Eukaryota</taxon>
        <taxon>Fungi</taxon>
        <taxon>Dikarya</taxon>
        <taxon>Ascomycota</taxon>
        <taxon>Pezizomycotina</taxon>
        <taxon>Orbiliomycetes</taxon>
        <taxon>Orbiliales</taxon>
        <taxon>Orbiliaceae</taxon>
        <taxon>Orbilia</taxon>
    </lineage>
</organism>
<name>A0A7C8JM73_ORBOL</name>